<organism evidence="2 3">
    <name type="scientific">Rhizobium esperanzae</name>
    <dbReference type="NCBI Taxonomy" id="1967781"/>
    <lineage>
        <taxon>Bacteria</taxon>
        <taxon>Pseudomonadati</taxon>
        <taxon>Pseudomonadota</taxon>
        <taxon>Alphaproteobacteria</taxon>
        <taxon>Hyphomicrobiales</taxon>
        <taxon>Rhizobiaceae</taxon>
        <taxon>Rhizobium/Agrobacterium group</taxon>
        <taxon>Rhizobium</taxon>
    </lineage>
</organism>
<comment type="caution">
    <text evidence="2">The sequence shown here is derived from an EMBL/GenBank/DDBJ whole genome shotgun (WGS) entry which is preliminary data.</text>
</comment>
<dbReference type="Pfam" id="PF00581">
    <property type="entry name" value="Rhodanese"/>
    <property type="match status" value="1"/>
</dbReference>
<dbReference type="GO" id="GO:0004792">
    <property type="term" value="F:thiosulfate-cyanide sulfurtransferase activity"/>
    <property type="evidence" value="ECO:0007669"/>
    <property type="project" value="InterPro"/>
</dbReference>
<dbReference type="InterPro" id="IPR036873">
    <property type="entry name" value="Rhodanese-like_dom_sf"/>
</dbReference>
<dbReference type="SMART" id="SM00450">
    <property type="entry name" value="RHOD"/>
    <property type="match status" value="1"/>
</dbReference>
<dbReference type="InterPro" id="IPR001307">
    <property type="entry name" value="Thiosulphate_STrfase_CS"/>
</dbReference>
<accession>A0A7W6XWS5</accession>
<evidence type="ECO:0000259" key="1">
    <source>
        <dbReference type="PROSITE" id="PS50206"/>
    </source>
</evidence>
<evidence type="ECO:0000313" key="3">
    <source>
        <dbReference type="Proteomes" id="UP000533724"/>
    </source>
</evidence>
<feature type="domain" description="Rhodanese" evidence="1">
    <location>
        <begin position="40"/>
        <end position="130"/>
    </location>
</feature>
<dbReference type="Proteomes" id="UP000533724">
    <property type="component" value="Unassembled WGS sequence"/>
</dbReference>
<dbReference type="AlphaFoldDB" id="A0A7W6XWS5"/>
<sequence>MPSPVAEIPAAAAEIAAAHFGAKLAFETDCSDVHAAFASGKVDFVLLDARSPTLFAQSHVPGAINLPHGKMTAHRMSFWPSDTLFVVYCAGPHCNGADKAALRLSRLGLSVKLMIGGMTGWADEGFTFEQGVSTAA</sequence>
<evidence type="ECO:0000313" key="2">
    <source>
        <dbReference type="EMBL" id="MBB4441803.1"/>
    </source>
</evidence>
<dbReference type="PROSITE" id="PS00380">
    <property type="entry name" value="RHODANESE_1"/>
    <property type="match status" value="1"/>
</dbReference>
<gene>
    <name evidence="2" type="ORF">GGE15_005093</name>
</gene>
<keyword evidence="2" id="KW-0808">Transferase</keyword>
<dbReference type="InterPro" id="IPR050229">
    <property type="entry name" value="GlpE_sulfurtransferase"/>
</dbReference>
<proteinExistence type="predicted"/>
<dbReference type="PANTHER" id="PTHR43031">
    <property type="entry name" value="FAD-DEPENDENT OXIDOREDUCTASE"/>
    <property type="match status" value="1"/>
</dbReference>
<dbReference type="EMBL" id="JACIHI010000013">
    <property type="protein sequence ID" value="MBB4441803.1"/>
    <property type="molecule type" value="Genomic_DNA"/>
</dbReference>
<reference evidence="2 3" key="1">
    <citation type="submission" date="2020-08" db="EMBL/GenBank/DDBJ databases">
        <title>Genomic Encyclopedia of Type Strains, Phase IV (KMG-V): Genome sequencing to study the core and pangenomes of soil and plant-associated prokaryotes.</title>
        <authorList>
            <person name="Whitman W."/>
        </authorList>
    </citation>
    <scope>NUCLEOTIDE SEQUENCE [LARGE SCALE GENOMIC DNA]</scope>
    <source>
        <strain evidence="2 3">SEMIA 414</strain>
    </source>
</reference>
<dbReference type="PANTHER" id="PTHR43031:SF1">
    <property type="entry name" value="PYRIDINE NUCLEOTIDE-DISULPHIDE OXIDOREDUCTASE"/>
    <property type="match status" value="1"/>
</dbReference>
<dbReference type="InterPro" id="IPR001763">
    <property type="entry name" value="Rhodanese-like_dom"/>
</dbReference>
<protein>
    <submittedName>
        <fullName evidence="2">Rhodanese-related sulfurtransferase</fullName>
    </submittedName>
</protein>
<name>A0A7W6XWS5_9HYPH</name>
<dbReference type="RefSeq" id="WP_184500919.1">
    <property type="nucleotide sequence ID" value="NZ_JACIHI010000013.1"/>
</dbReference>
<dbReference type="SUPFAM" id="SSF52821">
    <property type="entry name" value="Rhodanese/Cell cycle control phosphatase"/>
    <property type="match status" value="1"/>
</dbReference>
<dbReference type="Gene3D" id="3.40.250.10">
    <property type="entry name" value="Rhodanese-like domain"/>
    <property type="match status" value="1"/>
</dbReference>
<dbReference type="PROSITE" id="PS50206">
    <property type="entry name" value="RHODANESE_3"/>
    <property type="match status" value="1"/>
</dbReference>